<name>E0U5J0_GLOV7</name>
<dbReference type="OrthoDB" id="422952at2"/>
<feature type="chain" id="PRO_5003141152" evidence="1">
    <location>
        <begin position="28"/>
        <end position="192"/>
    </location>
</feature>
<proteinExistence type="predicted"/>
<organism evidence="2 3">
    <name type="scientific">Gloeothece verrucosa (strain PCC 7822)</name>
    <name type="common">Cyanothece sp. (strain PCC 7822)</name>
    <dbReference type="NCBI Taxonomy" id="497965"/>
    <lineage>
        <taxon>Bacteria</taxon>
        <taxon>Bacillati</taxon>
        <taxon>Cyanobacteriota</taxon>
        <taxon>Cyanophyceae</taxon>
        <taxon>Oscillatoriophycideae</taxon>
        <taxon>Chroococcales</taxon>
        <taxon>Aphanothecaceae</taxon>
        <taxon>Gloeothece</taxon>
        <taxon>Gloeothece verrucosa</taxon>
    </lineage>
</organism>
<dbReference type="AlphaFoldDB" id="E0U5J0"/>
<protein>
    <submittedName>
        <fullName evidence="2">Uncharacterized protein</fullName>
    </submittedName>
</protein>
<gene>
    <name evidence="2" type="ordered locus">Cyan7822_2738</name>
</gene>
<keyword evidence="3" id="KW-1185">Reference proteome</keyword>
<sequence length="192" mass="20653">MNKLLKLTAVGALATIGLVGLANSAKAQLDESQLIPQQPREILACVNDGSGGVALVPQQIQEYASAYNSLYIVTDQTKVLQQGEPNIVFTKTLHSANPKGAYTPESRCQAIRDRVTNLKNSLGIESFAELSRIGKVNGQKVIAVNKVSRQTVVMTLSGENGKWKVAKYEVLPKFQAFVNSPFTPAATGPILE</sequence>
<evidence type="ECO:0000313" key="2">
    <source>
        <dbReference type="EMBL" id="ADN14703.1"/>
    </source>
</evidence>
<dbReference type="HOGENOM" id="CLU_092339_0_0_3"/>
<dbReference type="EMBL" id="CP002198">
    <property type="protein sequence ID" value="ADN14703.1"/>
    <property type="molecule type" value="Genomic_DNA"/>
</dbReference>
<evidence type="ECO:0000256" key="1">
    <source>
        <dbReference type="SAM" id="SignalP"/>
    </source>
</evidence>
<dbReference type="KEGG" id="cyj:Cyan7822_2738"/>
<accession>E0U5J0</accession>
<dbReference type="Proteomes" id="UP000008206">
    <property type="component" value="Chromosome"/>
</dbReference>
<reference evidence="3" key="1">
    <citation type="journal article" date="2011" name="MBio">
        <title>Novel metabolic attributes of the genus Cyanothece, comprising a group of unicellular nitrogen-fixing Cyanobacteria.</title>
        <authorList>
            <person name="Bandyopadhyay A."/>
            <person name="Elvitigala T."/>
            <person name="Welsh E."/>
            <person name="Stockel J."/>
            <person name="Liberton M."/>
            <person name="Min H."/>
            <person name="Sherman L.A."/>
            <person name="Pakrasi H.B."/>
        </authorList>
    </citation>
    <scope>NUCLEOTIDE SEQUENCE [LARGE SCALE GENOMIC DNA]</scope>
    <source>
        <strain evidence="3">PCC 7822</strain>
    </source>
</reference>
<dbReference type="eggNOG" id="ENOG503214B">
    <property type="taxonomic scope" value="Bacteria"/>
</dbReference>
<evidence type="ECO:0000313" key="3">
    <source>
        <dbReference type="Proteomes" id="UP000008206"/>
    </source>
</evidence>
<feature type="signal peptide" evidence="1">
    <location>
        <begin position="1"/>
        <end position="27"/>
    </location>
</feature>
<keyword evidence="1" id="KW-0732">Signal</keyword>
<dbReference type="RefSeq" id="WP_013322808.1">
    <property type="nucleotide sequence ID" value="NC_014501.1"/>
</dbReference>